<dbReference type="EMBL" id="AMEZ01000053">
    <property type="protein sequence ID" value="EKY26690.1"/>
    <property type="molecule type" value="Genomic_DNA"/>
</dbReference>
<dbReference type="Proteomes" id="UP000010420">
    <property type="component" value="Unassembled WGS sequence"/>
</dbReference>
<keyword evidence="3" id="KW-1185">Reference proteome</keyword>
<feature type="region of interest" description="Disordered" evidence="1">
    <location>
        <begin position="49"/>
        <end position="80"/>
    </location>
</feature>
<dbReference type="HOGENOM" id="CLU_1297997_0_0_9"/>
<evidence type="ECO:0000256" key="1">
    <source>
        <dbReference type="SAM" id="MobiDB-lite"/>
    </source>
</evidence>
<sequence>MVYDEGVEFSMNKNIKRIIEALMIASILGSNIMFVGCTNKNITNNTGIDQLEENKDQQNNSEENEDNEREEIENNAQSQELQNNINAENISLSTDGNEYLSNEPQIVDNVVCISPKSVYYKDGKLIMNAYVYNGFEYEIFNINNVTIKLGNGQELIAEANFGALNDLTLECKSYAEWTFTFEADAVIINDSDLSQLTWETNCSYSYQNYILV</sequence>
<accession>L1QG83</accession>
<dbReference type="PATRIC" id="fig|545697.3.peg.1846"/>
<dbReference type="NCBIfam" id="TIGR04398">
    <property type="entry name" value="SLAP_DUP"/>
    <property type="match status" value="1"/>
</dbReference>
<proteinExistence type="predicted"/>
<gene>
    <name evidence="2" type="ORF">HMPREF0216_01875</name>
</gene>
<dbReference type="AlphaFoldDB" id="L1QG83"/>
<dbReference type="InterPro" id="IPR030910">
    <property type="entry name" value="SLAP_dom"/>
</dbReference>
<organism evidence="2 3">
    <name type="scientific">Clostridium celatum DSM 1785</name>
    <dbReference type="NCBI Taxonomy" id="545697"/>
    <lineage>
        <taxon>Bacteria</taxon>
        <taxon>Bacillati</taxon>
        <taxon>Bacillota</taxon>
        <taxon>Clostridia</taxon>
        <taxon>Eubacteriales</taxon>
        <taxon>Clostridiaceae</taxon>
        <taxon>Clostridium</taxon>
    </lineage>
</organism>
<feature type="compositionally biased region" description="Acidic residues" evidence="1">
    <location>
        <begin position="62"/>
        <end position="73"/>
    </location>
</feature>
<dbReference type="eggNOG" id="ENOG5030NCS">
    <property type="taxonomic scope" value="Bacteria"/>
</dbReference>
<name>L1QG83_9CLOT</name>
<protein>
    <submittedName>
        <fullName evidence="2">Uncharacterized protein</fullName>
    </submittedName>
</protein>
<comment type="caution">
    <text evidence="2">The sequence shown here is derived from an EMBL/GenBank/DDBJ whole genome shotgun (WGS) entry which is preliminary data.</text>
</comment>
<reference evidence="2 3" key="1">
    <citation type="submission" date="2012-05" db="EMBL/GenBank/DDBJ databases">
        <authorList>
            <person name="Weinstock G."/>
            <person name="Sodergren E."/>
            <person name="Lobos E.A."/>
            <person name="Fulton L."/>
            <person name="Fulton R."/>
            <person name="Courtney L."/>
            <person name="Fronick C."/>
            <person name="O'Laughlin M."/>
            <person name="Godfrey J."/>
            <person name="Wilson R.M."/>
            <person name="Miner T."/>
            <person name="Farmer C."/>
            <person name="Delehaunty K."/>
            <person name="Cordes M."/>
            <person name="Minx P."/>
            <person name="Tomlinson C."/>
            <person name="Chen J."/>
            <person name="Wollam A."/>
            <person name="Pepin K.H."/>
            <person name="Bhonagiri V."/>
            <person name="Zhang X."/>
            <person name="Suruliraj S."/>
            <person name="Warren W."/>
            <person name="Mitreva M."/>
            <person name="Mardis E.R."/>
            <person name="Wilson R.K."/>
        </authorList>
    </citation>
    <scope>NUCLEOTIDE SEQUENCE [LARGE SCALE GENOMIC DNA]</scope>
    <source>
        <strain evidence="2 3">DSM 1785</strain>
    </source>
</reference>
<evidence type="ECO:0000313" key="3">
    <source>
        <dbReference type="Proteomes" id="UP000010420"/>
    </source>
</evidence>
<dbReference type="STRING" id="545697.HMPREF0216_01875"/>
<evidence type="ECO:0000313" key="2">
    <source>
        <dbReference type="EMBL" id="EKY26690.1"/>
    </source>
</evidence>